<feature type="domain" description="HTH araC/xylS-type" evidence="5">
    <location>
        <begin position="272"/>
        <end position="380"/>
    </location>
</feature>
<dbReference type="Gene3D" id="1.10.10.60">
    <property type="entry name" value="Homeodomain-like"/>
    <property type="match status" value="1"/>
</dbReference>
<evidence type="ECO:0000256" key="3">
    <source>
        <dbReference type="ARBA" id="ARBA00023163"/>
    </source>
</evidence>
<keyword evidence="4" id="KW-0472">Membrane</keyword>
<evidence type="ECO:0000256" key="2">
    <source>
        <dbReference type="ARBA" id="ARBA00023125"/>
    </source>
</evidence>
<protein>
    <submittedName>
        <fullName evidence="6">AraC family transcriptional regulator</fullName>
    </submittedName>
</protein>
<reference evidence="6 7" key="1">
    <citation type="submission" date="2016-11" db="EMBL/GenBank/DDBJ databases">
        <title>Whole genomes of Flavobacteriaceae.</title>
        <authorList>
            <person name="Stine C."/>
            <person name="Li C."/>
            <person name="Tadesse D."/>
        </authorList>
    </citation>
    <scope>NUCLEOTIDE SEQUENCE [LARGE SCALE GENOMIC DNA]</scope>
    <source>
        <strain evidence="6 7">DSM 15937</strain>
    </source>
</reference>
<evidence type="ECO:0000313" key="7">
    <source>
        <dbReference type="Proteomes" id="UP000198382"/>
    </source>
</evidence>
<dbReference type="PANTHER" id="PTHR43280:SF29">
    <property type="entry name" value="ARAC-FAMILY TRANSCRIPTIONAL REGULATOR"/>
    <property type="match status" value="1"/>
</dbReference>
<keyword evidence="3" id="KW-0804">Transcription</keyword>
<evidence type="ECO:0000259" key="5">
    <source>
        <dbReference type="PROSITE" id="PS01124"/>
    </source>
</evidence>
<feature type="transmembrane region" description="Helical" evidence="4">
    <location>
        <begin position="68"/>
        <end position="87"/>
    </location>
</feature>
<dbReference type="EMBL" id="MUGV01000039">
    <property type="protein sequence ID" value="OXA76101.1"/>
    <property type="molecule type" value="Genomic_DNA"/>
</dbReference>
<feature type="transmembrane region" description="Helical" evidence="4">
    <location>
        <begin position="38"/>
        <end position="56"/>
    </location>
</feature>
<dbReference type="PROSITE" id="PS01124">
    <property type="entry name" value="HTH_ARAC_FAMILY_2"/>
    <property type="match status" value="1"/>
</dbReference>
<organism evidence="6 7">
    <name type="scientific">Flavobacterium frigidimaris</name>
    <dbReference type="NCBI Taxonomy" id="262320"/>
    <lineage>
        <taxon>Bacteria</taxon>
        <taxon>Pseudomonadati</taxon>
        <taxon>Bacteroidota</taxon>
        <taxon>Flavobacteriia</taxon>
        <taxon>Flavobacteriales</taxon>
        <taxon>Flavobacteriaceae</taxon>
        <taxon>Flavobacterium</taxon>
    </lineage>
</organism>
<dbReference type="Pfam" id="PF12833">
    <property type="entry name" value="HTH_18"/>
    <property type="match status" value="1"/>
</dbReference>
<evidence type="ECO:0000256" key="1">
    <source>
        <dbReference type="ARBA" id="ARBA00023015"/>
    </source>
</evidence>
<dbReference type="RefSeq" id="WP_074657055.1">
    <property type="nucleotide sequence ID" value="NZ_MUGV01000039.1"/>
</dbReference>
<feature type="transmembrane region" description="Helical" evidence="4">
    <location>
        <begin position="6"/>
        <end position="26"/>
    </location>
</feature>
<keyword evidence="2" id="KW-0238">DNA-binding</keyword>
<evidence type="ECO:0000313" key="6">
    <source>
        <dbReference type="EMBL" id="OXA76101.1"/>
    </source>
</evidence>
<name>A0ABX4BL95_FLAFR</name>
<comment type="caution">
    <text evidence="6">The sequence shown here is derived from an EMBL/GenBank/DDBJ whole genome shotgun (WGS) entry which is preliminary data.</text>
</comment>
<feature type="transmembrane region" description="Helical" evidence="4">
    <location>
        <begin position="138"/>
        <end position="159"/>
    </location>
</feature>
<dbReference type="InterPro" id="IPR020449">
    <property type="entry name" value="Tscrpt_reg_AraC-type_HTH"/>
</dbReference>
<dbReference type="SUPFAM" id="SSF46689">
    <property type="entry name" value="Homeodomain-like"/>
    <property type="match status" value="1"/>
</dbReference>
<keyword evidence="1" id="KW-0805">Transcription regulation</keyword>
<dbReference type="PANTHER" id="PTHR43280">
    <property type="entry name" value="ARAC-FAMILY TRANSCRIPTIONAL REGULATOR"/>
    <property type="match status" value="1"/>
</dbReference>
<gene>
    <name evidence="6" type="ORF">B0A65_19805</name>
</gene>
<proteinExistence type="predicted"/>
<feature type="transmembrane region" description="Helical" evidence="4">
    <location>
        <begin position="209"/>
        <end position="230"/>
    </location>
</feature>
<feature type="transmembrane region" description="Helical" evidence="4">
    <location>
        <begin position="99"/>
        <end position="118"/>
    </location>
</feature>
<dbReference type="InterPro" id="IPR009057">
    <property type="entry name" value="Homeodomain-like_sf"/>
</dbReference>
<dbReference type="Proteomes" id="UP000198382">
    <property type="component" value="Unassembled WGS sequence"/>
</dbReference>
<dbReference type="InterPro" id="IPR018062">
    <property type="entry name" value="HTH_AraC-typ_CS"/>
</dbReference>
<keyword evidence="4" id="KW-1133">Transmembrane helix</keyword>
<dbReference type="PRINTS" id="PR00032">
    <property type="entry name" value="HTHARAC"/>
</dbReference>
<accession>A0ABX4BL95</accession>
<dbReference type="SMART" id="SM00342">
    <property type="entry name" value="HTH_ARAC"/>
    <property type="match status" value="1"/>
</dbReference>
<sequence>MDKLGFLDGIARIAVFVSLLLALFLLTVKTENKLANRLFACFIIFSGIDFSGLLVYSFPQEYVDFEILRSTTCLLEMPLIYLYVLAVCYSDFRLKWKHLIYTLPFIIMNVVFMPRFYLKSGIEKELFVANYSQMFEAYFFHILIELQYFFYVISIFLILRKYKKIYLENYTNPSTSTYKWLFQMNCVFLIMHSIAASKNILRYTATRDTFLWGNVLMVITALSVICWFVMKALNHPELFRGINSQLKLTKDILPKNNENAIEVKEHQNEVVDTQILTLKQYMADKEPFLDPSLTIQELANQIDIPVRDLSVLINHKMDQHFFDFVNEYRIQKAMNILKDESKSQLTVLEILYEVGFNSKSSFNTSFKKYTNLTPTAYRNAV</sequence>
<dbReference type="PROSITE" id="PS00041">
    <property type="entry name" value="HTH_ARAC_FAMILY_1"/>
    <property type="match status" value="1"/>
</dbReference>
<keyword evidence="7" id="KW-1185">Reference proteome</keyword>
<dbReference type="InterPro" id="IPR018060">
    <property type="entry name" value="HTH_AraC"/>
</dbReference>
<evidence type="ECO:0000256" key="4">
    <source>
        <dbReference type="SAM" id="Phobius"/>
    </source>
</evidence>
<keyword evidence="4" id="KW-0812">Transmembrane</keyword>